<keyword evidence="3" id="KW-1185">Reference proteome</keyword>
<evidence type="ECO:0000313" key="2">
    <source>
        <dbReference type="EMBL" id="KXU84915.1"/>
    </source>
</evidence>
<gene>
    <name evidence="2" type="ORF">CI15_21730</name>
</gene>
<keyword evidence="1" id="KW-0732">Signal</keyword>
<comment type="caution">
    <text evidence="2">The sequence shown here is derived from an EMBL/GenBank/DDBJ whole genome shotgun (WGS) entry which is preliminary data.</text>
</comment>
<reference evidence="2 3" key="1">
    <citation type="journal article" date="2015" name="Int. J. Syst. Evol. Microbiol.">
        <title>Burkholderia monticola sp. nov., isolated from mountain soil.</title>
        <authorList>
            <person name="Baek I."/>
            <person name="Seo B."/>
            <person name="Lee I."/>
            <person name="Yi H."/>
            <person name="Chun J."/>
        </authorList>
    </citation>
    <scope>NUCLEOTIDE SEQUENCE [LARGE SCALE GENOMIC DNA]</scope>
    <source>
        <strain evidence="2 3">JC2948</strain>
    </source>
</reference>
<dbReference type="OrthoDB" id="7067762at2"/>
<dbReference type="EMBL" id="LRBG01000035">
    <property type="protein sequence ID" value="KXU84915.1"/>
    <property type="molecule type" value="Genomic_DNA"/>
</dbReference>
<protein>
    <recommendedName>
        <fullName evidence="4">Lipoprotein</fullName>
    </recommendedName>
</protein>
<name>A0A149PIM5_9BURK</name>
<accession>A0A149PIM5</accession>
<evidence type="ECO:0008006" key="4">
    <source>
        <dbReference type="Google" id="ProtNLM"/>
    </source>
</evidence>
<dbReference type="PROSITE" id="PS51257">
    <property type="entry name" value="PROKAR_LIPOPROTEIN"/>
    <property type="match status" value="1"/>
</dbReference>
<dbReference type="Proteomes" id="UP000075613">
    <property type="component" value="Unassembled WGS sequence"/>
</dbReference>
<organism evidence="2 3">
    <name type="scientific">Paraburkholderia monticola</name>
    <dbReference type="NCBI Taxonomy" id="1399968"/>
    <lineage>
        <taxon>Bacteria</taxon>
        <taxon>Pseudomonadati</taxon>
        <taxon>Pseudomonadota</taxon>
        <taxon>Betaproteobacteria</taxon>
        <taxon>Burkholderiales</taxon>
        <taxon>Burkholderiaceae</taxon>
        <taxon>Paraburkholderia</taxon>
    </lineage>
</organism>
<feature type="chain" id="PRO_5007551265" description="Lipoprotein" evidence="1">
    <location>
        <begin position="25"/>
        <end position="223"/>
    </location>
</feature>
<dbReference type="AlphaFoldDB" id="A0A149PIM5"/>
<dbReference type="RefSeq" id="WP_062130814.1">
    <property type="nucleotide sequence ID" value="NZ_LRBG01000035.1"/>
</dbReference>
<proteinExistence type="predicted"/>
<evidence type="ECO:0000313" key="3">
    <source>
        <dbReference type="Proteomes" id="UP000075613"/>
    </source>
</evidence>
<sequence>MMRRSTAARLAGGALSLIALTLFAGCHDKSQDANQANFTTTINDYLSKRGHLCLAKYDWPIYTTTEDRANGTRDAVQMPVLEKLGLVEGKDMLVERVDADGKKITASARQYQLTPEGQKYYLHIPEVVATATSRVTHPADFCAASLSLDKVVGWERPMKMDGKMVTSVVYTYKIDPAPWAKDADAQRVFPMVKRVIEGAGTMQLREGVHLTDEGWVADEVFQR</sequence>
<evidence type="ECO:0000256" key="1">
    <source>
        <dbReference type="SAM" id="SignalP"/>
    </source>
</evidence>
<feature type="signal peptide" evidence="1">
    <location>
        <begin position="1"/>
        <end position="24"/>
    </location>
</feature>